<organism evidence="2 3">
    <name type="scientific">Acinetobacter haemolyticus</name>
    <dbReference type="NCBI Taxonomy" id="29430"/>
    <lineage>
        <taxon>Bacteria</taxon>
        <taxon>Pseudomonadati</taxon>
        <taxon>Pseudomonadota</taxon>
        <taxon>Gammaproteobacteria</taxon>
        <taxon>Moraxellales</taxon>
        <taxon>Moraxellaceae</taxon>
        <taxon>Acinetobacter</taxon>
    </lineage>
</organism>
<dbReference type="PROSITE" id="PS50035">
    <property type="entry name" value="PLD"/>
    <property type="match status" value="1"/>
</dbReference>
<reference evidence="2" key="1">
    <citation type="submission" date="2021-03" db="EMBL/GenBank/DDBJ databases">
        <title>Acinetobacter spp. whole-genome sequenced from Terengganu.</title>
        <authorList>
            <person name="Mohd Rani F."/>
        </authorList>
    </citation>
    <scope>NUCLEOTIDE SEQUENCE</scope>
    <source>
        <strain evidence="2">AC1502</strain>
    </source>
</reference>
<dbReference type="InterPro" id="IPR025202">
    <property type="entry name" value="PLD-like_dom"/>
</dbReference>
<dbReference type="SUPFAM" id="SSF56024">
    <property type="entry name" value="Phospholipase D/nuclease"/>
    <property type="match status" value="2"/>
</dbReference>
<feature type="domain" description="PLD phosphodiesterase" evidence="1">
    <location>
        <begin position="377"/>
        <end position="403"/>
    </location>
</feature>
<name>A0AAW4JEV6_ACIHA</name>
<sequence length="617" mass="71624">MKAKALKNNHYLVAIPFGYSISDVTLRKSSQWSILDLIIIRRIASERITLDDLVNESNLNRQLLIQIILPFIKLDWITLIQDGNNIFLQITAYGMRVADLKSLPQSPKKINTKRDFIVNFINGDHIGLINNNINLYSYAQISEFQSIYDNFIFLTDIGYNHFKIVDVNKFEKCILKDDEEIVNYEPPVNLFLTNSDYKYVVFNVNVVKGIVHSSFKTKFDNEYSEDSKGIFSATSLKQISNHIAEKIRVKSKAPVRKVDFSYTPLVLEPSYEFNILRENIELILGSKRHLENFKLAFNDSRSYVIIHSTFIGKWNFNFTIDSIISALKRGVVVYLLWGKDQMIEDDSNFEAIKEYFEKIENDYYGLFYLHKIQTGSHAKFIIFDTQDSDYISIVGSCNWFYTNFDRYEGSVLIKDNDFAKKLLNLAASIATGRSYLSNELTKKLSRLSNQIPSSQSLEGYEVSQIAKVNLLLKYDHYKVLNLAQRAKERIYILSDKISFNINRAVWEGLKHSKAQKIKAWYTSDSEQLTHDQIQKFSQTLKNEVNEKINLKHDTSTKRNHSKILAWDKNHIVITSLNWLSSNSSSTQLNDFDNNHELGVYINYPRIEQEFVQHFNGS</sequence>
<dbReference type="RefSeq" id="WP_208464408.1">
    <property type="nucleotide sequence ID" value="NZ_JAGFOT010000010.1"/>
</dbReference>
<dbReference type="Gene3D" id="3.30.870.10">
    <property type="entry name" value="Endonuclease Chain A"/>
    <property type="match status" value="2"/>
</dbReference>
<gene>
    <name evidence="2" type="ORF">J5N55_10225</name>
</gene>
<dbReference type="Proteomes" id="UP000670925">
    <property type="component" value="Unassembled WGS sequence"/>
</dbReference>
<evidence type="ECO:0000313" key="3">
    <source>
        <dbReference type="Proteomes" id="UP000670925"/>
    </source>
</evidence>
<evidence type="ECO:0000259" key="1">
    <source>
        <dbReference type="PROSITE" id="PS50035"/>
    </source>
</evidence>
<dbReference type="EMBL" id="JAGFOT010000010">
    <property type="protein sequence ID" value="MBO3658453.1"/>
    <property type="molecule type" value="Genomic_DNA"/>
</dbReference>
<evidence type="ECO:0000313" key="2">
    <source>
        <dbReference type="EMBL" id="MBO3658453.1"/>
    </source>
</evidence>
<protein>
    <recommendedName>
        <fullName evidence="1">PLD phosphodiesterase domain-containing protein</fullName>
    </recommendedName>
</protein>
<dbReference type="GO" id="GO:0006793">
    <property type="term" value="P:phosphorus metabolic process"/>
    <property type="evidence" value="ECO:0007669"/>
    <property type="project" value="UniProtKB-ARBA"/>
</dbReference>
<dbReference type="GO" id="GO:0003824">
    <property type="term" value="F:catalytic activity"/>
    <property type="evidence" value="ECO:0007669"/>
    <property type="project" value="InterPro"/>
</dbReference>
<dbReference type="Pfam" id="PF13091">
    <property type="entry name" value="PLDc_2"/>
    <property type="match status" value="2"/>
</dbReference>
<dbReference type="InterPro" id="IPR001736">
    <property type="entry name" value="PLipase_D/transphosphatidylase"/>
</dbReference>
<proteinExistence type="predicted"/>
<accession>A0AAW4JEV6</accession>
<comment type="caution">
    <text evidence="2">The sequence shown here is derived from an EMBL/GenBank/DDBJ whole genome shotgun (WGS) entry which is preliminary data.</text>
</comment>
<dbReference type="AlphaFoldDB" id="A0AAW4JEV6"/>